<dbReference type="Proteomes" id="UP001497744">
    <property type="component" value="Unassembled WGS sequence"/>
</dbReference>
<dbReference type="RefSeq" id="XP_067713046.1">
    <property type="nucleotide sequence ID" value="XM_067856945.1"/>
</dbReference>
<evidence type="ECO:0000313" key="2">
    <source>
        <dbReference type="Proteomes" id="UP001497744"/>
    </source>
</evidence>
<reference evidence="1 2" key="1">
    <citation type="submission" date="2021-06" db="EMBL/GenBank/DDBJ databases">
        <title>Genome sequence of Babesia caballi.</title>
        <authorList>
            <person name="Yamagishi J."/>
            <person name="Kidaka T."/>
            <person name="Ochi A."/>
        </authorList>
    </citation>
    <scope>NUCLEOTIDE SEQUENCE [LARGE SCALE GENOMIC DNA]</scope>
    <source>
        <strain evidence="1">USDA-D6B2</strain>
    </source>
</reference>
<proteinExistence type="predicted"/>
<name>A0AAV4LNF4_BABCB</name>
<accession>A0AAV4LNF4</accession>
<sequence>MIAHMPFASDFRRARVPTERLGLELVKGAFLGFRRQATNRFIKALELHGNAMLEISRLGQSNSKYAHNLDSILQTYLGRMPLDQLLVLYQLNLKCTTTNSDVKYSFVEALSQSIVNYMREVTSHDTVGHFLSTTRRGLRTRHERYKRNMCDFLFESRDDLLRSRSEVLEGVTNCDDGKGSFVTFKRAGVSLGTHNGIGVTGGDETARIAPNPSNTAENEFINEAVTPGDDGDYDATTVGASKCDAAIIDATENGRQSNTVNSPTTYDPRIRALPLETRSEDCFLSTKVIAVVLGHWCNIKYWHKGFPFDSWINQYYAHNADVYHPVFARLYMAHILALIERNANPMNMDDYCDALKRDMMFYVAKKISIEETVMVRFNGSLYETKFELPELMEMFSTAKRLAQNAKFKEVYPWVVEVLTANIAERSVDAKVINTVANVCNRNDGVGGLEPLLQVLESTMMKNIDEMTCMDVCSLLQALHKHDLHSQDLVNAMADKLNTDDIDDLSISTIALSIQTLGRMQANFKNNGFLHRIAEMFVNNPQRFCETSESNCSGILWGFYKLHFKHPRFLEVALQRYSSKDLGTPNVNSLVISLTALTRFDSFTDPSVLVDIYKLVLRNISSMTISTSQQLVTCVTRMLENITLCCADQASYKHMRTISNKLINTTMKHVCERLMDQISTVQAGAMLNALHRSKQRTPDIVAPLIASIAGAHRKVQDWHSSLHMPKKSLYAYDAMPPCPFDVDVCAKKLEKVEITHLVGICEAIHGLDYWSPYSLHLMIQIQKHITPQLHDMKATHILSSCISFANWHFTDFQMEPVGVGNVSSQKLTREEMLQSVRTVVDYDLKKCRERSESWFEASMVDSPQEVDVMKHFKAMIVRTRWKEDFLLGCIESLHRHAHFLCAASMPLRRLKVMYDLLRYNVYLNHCSSPKIELPPERNEFASTKCPFLILEHTAPVRTSLISTIMPQNLTEFLGQLYSISRTESFHNFIFGEGSVTNGTVNGLEEEEEAHMDTTESLELMQNGKEVPTIRPLYAELKGDDKEWDLSASCYHRHQGSGAIIQLGDQYIYVDPVIGGFRTTVLVLDPKRHYVPHLVEPIYSSPN</sequence>
<dbReference type="AlphaFoldDB" id="A0AAV4LNF4"/>
<organism evidence="1 2">
    <name type="scientific">Babesia caballi</name>
    <dbReference type="NCBI Taxonomy" id="5871"/>
    <lineage>
        <taxon>Eukaryota</taxon>
        <taxon>Sar</taxon>
        <taxon>Alveolata</taxon>
        <taxon>Apicomplexa</taxon>
        <taxon>Aconoidasida</taxon>
        <taxon>Piroplasmida</taxon>
        <taxon>Babesiidae</taxon>
        <taxon>Babesia</taxon>
    </lineage>
</organism>
<protein>
    <recommendedName>
        <fullName evidence="3">RAP domain-containing protein</fullName>
    </recommendedName>
</protein>
<dbReference type="GeneID" id="94192458"/>
<evidence type="ECO:0008006" key="3">
    <source>
        <dbReference type="Google" id="ProtNLM"/>
    </source>
</evidence>
<gene>
    <name evidence="1" type="ORF">BcabD6B2_04100</name>
</gene>
<keyword evidence="2" id="KW-1185">Reference proteome</keyword>
<dbReference type="SUPFAM" id="SSF48371">
    <property type="entry name" value="ARM repeat"/>
    <property type="match status" value="1"/>
</dbReference>
<dbReference type="InterPro" id="IPR016024">
    <property type="entry name" value="ARM-type_fold"/>
</dbReference>
<evidence type="ECO:0000313" key="1">
    <source>
        <dbReference type="EMBL" id="GIX60975.1"/>
    </source>
</evidence>
<dbReference type="EMBL" id="BPLF01000001">
    <property type="protein sequence ID" value="GIX60975.1"/>
    <property type="molecule type" value="Genomic_DNA"/>
</dbReference>
<comment type="caution">
    <text evidence="1">The sequence shown here is derived from an EMBL/GenBank/DDBJ whole genome shotgun (WGS) entry which is preliminary data.</text>
</comment>